<keyword evidence="3 5" id="KW-1133">Transmembrane helix</keyword>
<feature type="transmembrane region" description="Helical" evidence="5">
    <location>
        <begin position="122"/>
        <end position="139"/>
    </location>
</feature>
<feature type="transmembrane region" description="Helical" evidence="5">
    <location>
        <begin position="97"/>
        <end position="116"/>
    </location>
</feature>
<feature type="transmembrane region" description="Helical" evidence="5">
    <location>
        <begin position="295"/>
        <end position="310"/>
    </location>
</feature>
<gene>
    <name evidence="6" type="ORF">HC246_11690</name>
</gene>
<comment type="subcellular location">
    <subcellularLocation>
        <location evidence="1">Membrane</location>
        <topology evidence="1">Multi-pass membrane protein</topology>
    </subcellularLocation>
</comment>
<protein>
    <submittedName>
        <fullName evidence="6">UbiA family prenyltransferase</fullName>
    </submittedName>
</protein>
<reference evidence="6 7" key="1">
    <citation type="submission" date="2020-03" db="EMBL/GenBank/DDBJ databases">
        <title>Draft Genome Sequence of 2-Methylisoborneol Producing Pseudanabaena yagii Strain GIHE-NHR1 Isolated from North Han River in South Korea.</title>
        <authorList>
            <person name="Jeong J."/>
        </authorList>
    </citation>
    <scope>NUCLEOTIDE SEQUENCE [LARGE SCALE GENOMIC DNA]</scope>
    <source>
        <strain evidence="6 7">GIHE-NHR1</strain>
    </source>
</reference>
<dbReference type="PANTHER" id="PTHR42723:SF1">
    <property type="entry name" value="CHLOROPHYLL SYNTHASE, CHLOROPLASTIC"/>
    <property type="match status" value="1"/>
</dbReference>
<proteinExistence type="predicted"/>
<dbReference type="EMBL" id="JAAVJL010000001">
    <property type="protein sequence ID" value="NMF58663.1"/>
    <property type="molecule type" value="Genomic_DNA"/>
</dbReference>
<dbReference type="InterPro" id="IPR000537">
    <property type="entry name" value="UbiA_prenyltransferase"/>
</dbReference>
<accession>A0ABX1LTQ1</accession>
<feature type="transmembrane region" description="Helical" evidence="5">
    <location>
        <begin position="255"/>
        <end position="274"/>
    </location>
</feature>
<feature type="transmembrane region" description="Helical" evidence="5">
    <location>
        <begin position="56"/>
        <end position="76"/>
    </location>
</feature>
<organism evidence="6 7">
    <name type="scientific">Pseudanabaena yagii GIHE-NHR1</name>
    <dbReference type="NCBI Taxonomy" id="2722753"/>
    <lineage>
        <taxon>Bacteria</taxon>
        <taxon>Bacillati</taxon>
        <taxon>Cyanobacteriota</taxon>
        <taxon>Cyanophyceae</taxon>
        <taxon>Pseudanabaenales</taxon>
        <taxon>Pseudanabaenaceae</taxon>
        <taxon>Pseudanabaena</taxon>
        <taxon>Pseudanabaena yagii</taxon>
    </lineage>
</organism>
<feature type="transmembrane region" description="Helical" evidence="5">
    <location>
        <begin position="181"/>
        <end position="202"/>
    </location>
</feature>
<dbReference type="InterPro" id="IPR050475">
    <property type="entry name" value="Prenyltransferase_related"/>
</dbReference>
<dbReference type="RefSeq" id="WP_169363538.1">
    <property type="nucleotide sequence ID" value="NZ_JAAVJL010000001.1"/>
</dbReference>
<feature type="transmembrane region" description="Helical" evidence="5">
    <location>
        <begin position="316"/>
        <end position="333"/>
    </location>
</feature>
<evidence type="ECO:0000256" key="4">
    <source>
        <dbReference type="ARBA" id="ARBA00023136"/>
    </source>
</evidence>
<sequence length="357" mass="41006">MNNFRVNNPLFMQFQKLVTIIRANEWWAFKGAPVLATAYATASIFNIPLLSLWNSLILLLISLSVVAIYAHLLNDLSDQDEDLIAGKSNALVGRSKLFKVISIVSCLFFGVLSISLGDLIKLPLALAIYISNWLIFFTYSIPPIRLKQRDILGVLADTIGAHLLPNLFAVVWIAHVSERQIPLLWITLVGTWSLASGLRGIFWHQIKDIENDRLAGVKTFAVQTSVKTLHYFGKWIVFPIEVIAFTGMLLVSNNLLAGVFLALYLATVWLRYYFWKIYTVIVLPFANRSTILTEYYILFYPLAFLVISVWHNWLNVIILIAHSVLYFNCLWIWSRDFYVLFRWEIPIYLNKLQVAKK</sequence>
<dbReference type="CDD" id="cd13956">
    <property type="entry name" value="PT_UbiA"/>
    <property type="match status" value="1"/>
</dbReference>
<feature type="transmembrane region" description="Helical" evidence="5">
    <location>
        <begin position="151"/>
        <end position="175"/>
    </location>
</feature>
<evidence type="ECO:0000313" key="6">
    <source>
        <dbReference type="EMBL" id="NMF58663.1"/>
    </source>
</evidence>
<name>A0ABX1LTQ1_9CYAN</name>
<evidence type="ECO:0000313" key="7">
    <source>
        <dbReference type="Proteomes" id="UP000738376"/>
    </source>
</evidence>
<evidence type="ECO:0000256" key="3">
    <source>
        <dbReference type="ARBA" id="ARBA00022989"/>
    </source>
</evidence>
<dbReference type="Pfam" id="PF01040">
    <property type="entry name" value="UbiA"/>
    <property type="match status" value="1"/>
</dbReference>
<keyword evidence="7" id="KW-1185">Reference proteome</keyword>
<keyword evidence="4 5" id="KW-0472">Membrane</keyword>
<dbReference type="PANTHER" id="PTHR42723">
    <property type="entry name" value="CHLOROPHYLL SYNTHASE"/>
    <property type="match status" value="1"/>
</dbReference>
<evidence type="ECO:0000256" key="5">
    <source>
        <dbReference type="SAM" id="Phobius"/>
    </source>
</evidence>
<feature type="transmembrane region" description="Helical" evidence="5">
    <location>
        <begin position="231"/>
        <end position="249"/>
    </location>
</feature>
<comment type="caution">
    <text evidence="6">The sequence shown here is derived from an EMBL/GenBank/DDBJ whole genome shotgun (WGS) entry which is preliminary data.</text>
</comment>
<evidence type="ECO:0000256" key="2">
    <source>
        <dbReference type="ARBA" id="ARBA00022692"/>
    </source>
</evidence>
<evidence type="ECO:0000256" key="1">
    <source>
        <dbReference type="ARBA" id="ARBA00004141"/>
    </source>
</evidence>
<keyword evidence="2 5" id="KW-0812">Transmembrane</keyword>
<dbReference type="Proteomes" id="UP000738376">
    <property type="component" value="Unassembled WGS sequence"/>
</dbReference>